<dbReference type="Gene3D" id="3.30.420.10">
    <property type="entry name" value="Ribonuclease H-like superfamily/Ribonuclease H"/>
    <property type="match status" value="1"/>
</dbReference>
<dbReference type="InterPro" id="IPR043128">
    <property type="entry name" value="Rev_trsase/Diguanyl_cyclase"/>
</dbReference>
<proteinExistence type="inferred from homology"/>
<reference evidence="10 11" key="1">
    <citation type="submission" date="2022-01" db="EMBL/GenBank/DDBJ databases">
        <title>A high-quality chromosome-level genome assembly of rohu carp, Labeo rohita.</title>
        <authorList>
            <person name="Arick M.A. II"/>
            <person name="Hsu C.-Y."/>
            <person name="Magbanua Z."/>
            <person name="Pechanova O."/>
            <person name="Grover C."/>
            <person name="Miller E."/>
            <person name="Thrash A."/>
            <person name="Ezzel L."/>
            <person name="Alam S."/>
            <person name="Benzie J."/>
            <person name="Hamilton M."/>
            <person name="Karsi A."/>
            <person name="Lawrence M.L."/>
            <person name="Peterson D.G."/>
        </authorList>
    </citation>
    <scope>NUCLEOTIDE SEQUENCE [LARGE SCALE GENOMIC DNA]</scope>
    <source>
        <strain evidence="11">BAU-BD-2019</strain>
        <tissue evidence="10">Blood</tissue>
    </source>
</reference>
<dbReference type="InterPro" id="IPR000477">
    <property type="entry name" value="RT_dom"/>
</dbReference>
<name>A0ABQ8L742_LABRO</name>
<dbReference type="PANTHER" id="PTHR33050:SF7">
    <property type="entry name" value="RIBONUCLEASE H"/>
    <property type="match status" value="1"/>
</dbReference>
<keyword evidence="11" id="KW-1185">Reference proteome</keyword>
<dbReference type="InterPro" id="IPR036397">
    <property type="entry name" value="RNaseH_sf"/>
</dbReference>
<keyword evidence="6" id="KW-0255">Endonuclease</keyword>
<dbReference type="CDD" id="cd09275">
    <property type="entry name" value="RNase_HI_RT_DIRS1"/>
    <property type="match status" value="1"/>
</dbReference>
<dbReference type="InterPro" id="IPR052055">
    <property type="entry name" value="Hepadnavirus_pol/RT"/>
</dbReference>
<dbReference type="Pfam" id="PF00078">
    <property type="entry name" value="RVT_1"/>
    <property type="match status" value="1"/>
</dbReference>
<keyword evidence="5" id="KW-0540">Nuclease</keyword>
<dbReference type="PANTHER" id="PTHR33050">
    <property type="entry name" value="REVERSE TRANSCRIPTASE DOMAIN-CONTAINING PROTEIN"/>
    <property type="match status" value="1"/>
</dbReference>
<comment type="similarity">
    <text evidence="1">Belongs to the beta type-B retroviral polymerase family. HERV class-II K(HML-2) pol subfamily.</text>
</comment>
<dbReference type="InterPro" id="IPR041373">
    <property type="entry name" value="RT_RNaseH"/>
</dbReference>
<comment type="caution">
    <text evidence="10">The sequence shown here is derived from an EMBL/GenBank/DDBJ whole genome shotgun (WGS) entry which is preliminary data.</text>
</comment>
<keyword evidence="3" id="KW-0808">Transferase</keyword>
<keyword evidence="7" id="KW-0378">Hydrolase</keyword>
<evidence type="ECO:0000256" key="5">
    <source>
        <dbReference type="ARBA" id="ARBA00022722"/>
    </source>
</evidence>
<dbReference type="Gene3D" id="3.30.70.270">
    <property type="match status" value="1"/>
</dbReference>
<protein>
    <recommendedName>
        <fullName evidence="2">ribonuclease H</fullName>
        <ecNumber evidence="2">3.1.26.4</ecNumber>
    </recommendedName>
</protein>
<dbReference type="Gene3D" id="3.10.10.10">
    <property type="entry name" value="HIV Type 1 Reverse Transcriptase, subunit A, domain 1"/>
    <property type="match status" value="1"/>
</dbReference>
<dbReference type="EMBL" id="JACTAM010002232">
    <property type="protein sequence ID" value="KAI2645463.1"/>
    <property type="molecule type" value="Genomic_DNA"/>
</dbReference>
<keyword evidence="4" id="KW-0548">Nucleotidyltransferase</keyword>
<dbReference type="EC" id="3.1.26.4" evidence="2"/>
<organism evidence="10 11">
    <name type="scientific">Labeo rohita</name>
    <name type="common">Indian major carp</name>
    <name type="synonym">Cyprinus rohita</name>
    <dbReference type="NCBI Taxonomy" id="84645"/>
    <lineage>
        <taxon>Eukaryota</taxon>
        <taxon>Metazoa</taxon>
        <taxon>Chordata</taxon>
        <taxon>Craniata</taxon>
        <taxon>Vertebrata</taxon>
        <taxon>Euteleostomi</taxon>
        <taxon>Actinopterygii</taxon>
        <taxon>Neopterygii</taxon>
        <taxon>Teleostei</taxon>
        <taxon>Ostariophysi</taxon>
        <taxon>Cypriniformes</taxon>
        <taxon>Cyprinidae</taxon>
        <taxon>Labeoninae</taxon>
        <taxon>Labeonini</taxon>
        <taxon>Labeo</taxon>
    </lineage>
</organism>
<evidence type="ECO:0000259" key="9">
    <source>
        <dbReference type="PROSITE" id="PS50878"/>
    </source>
</evidence>
<dbReference type="PROSITE" id="PS50878">
    <property type="entry name" value="RT_POL"/>
    <property type="match status" value="1"/>
</dbReference>
<sequence>MEQEVETLLRKEAIEVVPPHARESGFYSRYFIVPKKDGGLRPIIDLRRLNHSVMKLKFKMLTVKQVVSQIRSEDWFVTIDLKDAYFHVSILPQHRKFLRFAFRGEAYQYRVLPFGLALSPRTFTKCVDAALVPLRLQGIRILNYIDDWLILAASETLAARHRDVVLAHMETLGLRLNVKKSVLSPLQRTTYLGVVWDSTTMQARLSPARIVSILTAVKRVKQGRSLTVKQFQQLLGLMAAASNVIPFGLLYMRPLQWWLKSKGFSPRGNPLRMIKVTRRGLRALDMWKKPWFLNQGPTLVAPCRRVTLATDASLTGWGAVMSGRPAQGLWTDRHLDWHINCLEMLAVFLALKYFLPDLRDRHVLVRTDSTAVVYYINHQGGLRSRPLYKLAHQILVWSQDKLLSLRAVHIPGHLNVGADILSRQGPRPGEWMLHPEVVEQIWEIFGRAQLDLFATRENAQCPLWFSLVHPAPLGLDAMVQTWPRLRLYAFPPIALLPGVLERVRRDGVSLLLVAPYWPGRVWFSDLISLLNGSPWEIPVRRDLLSQAGGTILHPRPELWKLWVWPLRGHNS</sequence>
<evidence type="ECO:0000256" key="2">
    <source>
        <dbReference type="ARBA" id="ARBA00012180"/>
    </source>
</evidence>
<dbReference type="SUPFAM" id="SSF56672">
    <property type="entry name" value="DNA/RNA polymerases"/>
    <property type="match status" value="1"/>
</dbReference>
<evidence type="ECO:0000313" key="10">
    <source>
        <dbReference type="EMBL" id="KAI2645463.1"/>
    </source>
</evidence>
<dbReference type="Proteomes" id="UP000830375">
    <property type="component" value="Unassembled WGS sequence"/>
</dbReference>
<dbReference type="CDD" id="cd03714">
    <property type="entry name" value="RT_DIRS1"/>
    <property type="match status" value="1"/>
</dbReference>
<evidence type="ECO:0000256" key="3">
    <source>
        <dbReference type="ARBA" id="ARBA00022679"/>
    </source>
</evidence>
<evidence type="ECO:0000256" key="8">
    <source>
        <dbReference type="ARBA" id="ARBA00022918"/>
    </source>
</evidence>
<accession>A0ABQ8L742</accession>
<keyword evidence="8" id="KW-0695">RNA-directed DNA polymerase</keyword>
<dbReference type="Pfam" id="PF17917">
    <property type="entry name" value="RT_RNaseH"/>
    <property type="match status" value="1"/>
</dbReference>
<dbReference type="InterPro" id="IPR043502">
    <property type="entry name" value="DNA/RNA_pol_sf"/>
</dbReference>
<gene>
    <name evidence="10" type="ORF">H4Q32_025013</name>
</gene>
<evidence type="ECO:0000256" key="1">
    <source>
        <dbReference type="ARBA" id="ARBA00010879"/>
    </source>
</evidence>
<evidence type="ECO:0000313" key="11">
    <source>
        <dbReference type="Proteomes" id="UP000830375"/>
    </source>
</evidence>
<evidence type="ECO:0000256" key="7">
    <source>
        <dbReference type="ARBA" id="ARBA00022801"/>
    </source>
</evidence>
<evidence type="ECO:0000256" key="6">
    <source>
        <dbReference type="ARBA" id="ARBA00022759"/>
    </source>
</evidence>
<feature type="domain" description="Reverse transcriptase" evidence="9">
    <location>
        <begin position="14"/>
        <end position="196"/>
    </location>
</feature>
<evidence type="ECO:0000256" key="4">
    <source>
        <dbReference type="ARBA" id="ARBA00022695"/>
    </source>
</evidence>